<sequence>MEANIIGPSINNEPSLLRSLILVPCFSESKTSLTNTLDSIVTTDYPVSHKTILVVADGMVKGAGNQKMTHEYLIDMMEIDRRFLHEVDRNGKPNAYSYVSIGEGKKRKNYARVYAGWYAHSSLRAKPDPKRRDNQQPMPKNQEMLSKRVPIILIIKVGTEEERLPQNMLLKPGCRGKRDSQVLLMSFLSTVISNGRMTELEFELFYKLWKITGVHPANYEVVLMIDADTSIAPNSITRLVSCMTADSRIIAACGETTISNKFESWITMIQVYEYYISHHYSKAFESALGSVTCLPGCFSMYRITVPSATGVNIPILAHTSLIDYYSENVVDTLHKKNLLLLGEDRYLTCLLLKLFPRRSLVYTPLAVCQTTVPTTFKVLLSQRRRWINSTVHNLLELLMVNTLCGTLCLSMQGIIFLELIGTVVMPVAVLLLVYVIVLSIVTKATSLIAILFIVSMICLPPTLVLITSRRIEQFFWFALYMAALPLWQFVLPLYAFWHFDDFTWGSTRQLHDHRESMYKEKNAAGPGRFDANGIKELRWKDWVIIRQQGQRPAMLQNGPPAGYRNGAQGHFPDQIRNVSPLNRNNSNNRGMHPS</sequence>
<feature type="region of interest" description="Disordered" evidence="10">
    <location>
        <begin position="553"/>
        <end position="594"/>
    </location>
</feature>
<keyword evidence="5" id="KW-0808">Transferase</keyword>
<proteinExistence type="predicted"/>
<dbReference type="GO" id="GO:0006031">
    <property type="term" value="P:chitin biosynthetic process"/>
    <property type="evidence" value="ECO:0000318"/>
    <property type="project" value="GO_Central"/>
</dbReference>
<evidence type="ECO:0000256" key="11">
    <source>
        <dbReference type="SAM" id="Phobius"/>
    </source>
</evidence>
<dbReference type="GO" id="GO:0004100">
    <property type="term" value="F:chitin synthase activity"/>
    <property type="evidence" value="ECO:0000318"/>
    <property type="project" value="GO_Central"/>
</dbReference>
<dbReference type="Proteomes" id="UP000007241">
    <property type="component" value="Unassembled WGS sequence"/>
</dbReference>
<evidence type="ECO:0000256" key="3">
    <source>
        <dbReference type="ARBA" id="ARBA00022475"/>
    </source>
</evidence>
<dbReference type="EMBL" id="GL882881">
    <property type="protein sequence ID" value="EGF81712.1"/>
    <property type="molecule type" value="Genomic_DNA"/>
</dbReference>
<evidence type="ECO:0000256" key="6">
    <source>
        <dbReference type="ARBA" id="ARBA00022692"/>
    </source>
</evidence>
<dbReference type="EC" id="2.4.1.16" evidence="2"/>
<evidence type="ECO:0000256" key="5">
    <source>
        <dbReference type="ARBA" id="ARBA00022679"/>
    </source>
</evidence>
<dbReference type="PANTHER" id="PTHR22914:SF16">
    <property type="entry name" value="CHITIN SYNTHASE 3"/>
    <property type="match status" value="1"/>
</dbReference>
<evidence type="ECO:0000256" key="1">
    <source>
        <dbReference type="ARBA" id="ARBA00004651"/>
    </source>
</evidence>
<keyword evidence="7 11" id="KW-1133">Transmembrane helix</keyword>
<dbReference type="InParanoid" id="F4NYH2"/>
<dbReference type="PANTHER" id="PTHR22914">
    <property type="entry name" value="CHITIN SYNTHASE"/>
    <property type="match status" value="1"/>
</dbReference>
<evidence type="ECO:0000256" key="8">
    <source>
        <dbReference type="ARBA" id="ARBA00023136"/>
    </source>
</evidence>
<feature type="compositionally biased region" description="Low complexity" evidence="10">
    <location>
        <begin position="576"/>
        <end position="594"/>
    </location>
</feature>
<organism evidence="12 13">
    <name type="scientific">Batrachochytrium dendrobatidis (strain JAM81 / FGSC 10211)</name>
    <name type="common">Frog chytrid fungus</name>
    <dbReference type="NCBI Taxonomy" id="684364"/>
    <lineage>
        <taxon>Eukaryota</taxon>
        <taxon>Fungi</taxon>
        <taxon>Fungi incertae sedis</taxon>
        <taxon>Chytridiomycota</taxon>
        <taxon>Chytridiomycota incertae sedis</taxon>
        <taxon>Chytridiomycetes</taxon>
        <taxon>Rhizophydiales</taxon>
        <taxon>Rhizophydiales incertae sedis</taxon>
        <taxon>Batrachochytrium</taxon>
    </lineage>
</organism>
<dbReference type="SUPFAM" id="SSF53448">
    <property type="entry name" value="Nucleotide-diphospho-sugar transferases"/>
    <property type="match status" value="1"/>
</dbReference>
<dbReference type="GO" id="GO:0071944">
    <property type="term" value="C:cell periphery"/>
    <property type="evidence" value="ECO:0000318"/>
    <property type="project" value="GO_Central"/>
</dbReference>
<feature type="transmembrane region" description="Helical" evidence="11">
    <location>
        <begin position="416"/>
        <end position="441"/>
    </location>
</feature>
<dbReference type="InterPro" id="IPR029044">
    <property type="entry name" value="Nucleotide-diphossugar_trans"/>
</dbReference>
<dbReference type="GO" id="GO:0005886">
    <property type="term" value="C:plasma membrane"/>
    <property type="evidence" value="ECO:0007669"/>
    <property type="project" value="UniProtKB-SubCell"/>
</dbReference>
<dbReference type="OrthoDB" id="370884at2759"/>
<dbReference type="GeneID" id="18236416"/>
<evidence type="ECO:0000256" key="9">
    <source>
        <dbReference type="ARBA" id="ARBA00023180"/>
    </source>
</evidence>
<dbReference type="Pfam" id="PF03142">
    <property type="entry name" value="Chitin_synth_2"/>
    <property type="match status" value="1"/>
</dbReference>
<evidence type="ECO:0000256" key="2">
    <source>
        <dbReference type="ARBA" id="ARBA00012543"/>
    </source>
</evidence>
<comment type="subcellular location">
    <subcellularLocation>
        <location evidence="1">Cell membrane</location>
        <topology evidence="1">Multi-pass membrane protein</topology>
    </subcellularLocation>
</comment>
<dbReference type="STRING" id="684364.F4NYH2"/>
<gene>
    <name evidence="12" type="ORF">BATDEDRAFT_10061</name>
</gene>
<dbReference type="Gene3D" id="3.90.550.10">
    <property type="entry name" value="Spore Coat Polysaccharide Biosynthesis Protein SpsA, Chain A"/>
    <property type="match status" value="1"/>
</dbReference>
<reference evidence="12 13" key="1">
    <citation type="submission" date="2009-12" db="EMBL/GenBank/DDBJ databases">
        <title>The draft genome of Batrachochytrium dendrobatidis.</title>
        <authorList>
            <consortium name="US DOE Joint Genome Institute (JGI-PGF)"/>
            <person name="Kuo A."/>
            <person name="Salamov A."/>
            <person name="Schmutz J."/>
            <person name="Lucas S."/>
            <person name="Pitluck S."/>
            <person name="Rosenblum E."/>
            <person name="Stajich J."/>
            <person name="Eisen M."/>
            <person name="Grigoriev I.V."/>
        </authorList>
    </citation>
    <scope>NUCLEOTIDE SEQUENCE [LARGE SCALE GENOMIC DNA]</scope>
    <source>
        <strain evidence="13">JAM81 / FGSC 10211</strain>
    </source>
</reference>
<feature type="transmembrane region" description="Helical" evidence="11">
    <location>
        <begin position="474"/>
        <end position="497"/>
    </location>
</feature>
<keyword evidence="4" id="KW-0328">Glycosyltransferase</keyword>
<evidence type="ECO:0000256" key="4">
    <source>
        <dbReference type="ARBA" id="ARBA00022676"/>
    </source>
</evidence>
<dbReference type="OMA" id="VFEYWLT"/>
<dbReference type="InterPro" id="IPR004835">
    <property type="entry name" value="Chitin_synth"/>
</dbReference>
<accession>F4NYH2</accession>
<dbReference type="RefSeq" id="XP_006677140.1">
    <property type="nucleotide sequence ID" value="XM_006677077.1"/>
</dbReference>
<dbReference type="GO" id="GO:0030428">
    <property type="term" value="C:cell septum"/>
    <property type="evidence" value="ECO:0000318"/>
    <property type="project" value="GO_Central"/>
</dbReference>
<evidence type="ECO:0000313" key="12">
    <source>
        <dbReference type="EMBL" id="EGF81712.1"/>
    </source>
</evidence>
<keyword evidence="13" id="KW-1185">Reference proteome</keyword>
<protein>
    <recommendedName>
        <fullName evidence="2">chitin synthase</fullName>
        <ecNumber evidence="2">2.4.1.16</ecNumber>
    </recommendedName>
</protein>
<keyword evidence="9" id="KW-0325">Glycoprotein</keyword>
<evidence type="ECO:0000256" key="10">
    <source>
        <dbReference type="SAM" id="MobiDB-lite"/>
    </source>
</evidence>
<keyword evidence="3" id="KW-1003">Cell membrane</keyword>
<evidence type="ECO:0000256" key="7">
    <source>
        <dbReference type="ARBA" id="ARBA00022989"/>
    </source>
</evidence>
<dbReference type="HOGENOM" id="CLU_002572_2_0_1"/>
<dbReference type="AlphaFoldDB" id="F4NYH2"/>
<keyword evidence="8 11" id="KW-0472">Membrane</keyword>
<feature type="transmembrane region" description="Helical" evidence="11">
    <location>
        <begin position="391"/>
        <end position="409"/>
    </location>
</feature>
<feature type="transmembrane region" description="Helical" evidence="11">
    <location>
        <begin position="447"/>
        <end position="467"/>
    </location>
</feature>
<name>F4NYH2_BATDJ</name>
<keyword evidence="6 11" id="KW-0812">Transmembrane</keyword>
<evidence type="ECO:0000313" key="13">
    <source>
        <dbReference type="Proteomes" id="UP000007241"/>
    </source>
</evidence>